<dbReference type="InterPro" id="IPR029016">
    <property type="entry name" value="GAF-like_dom_sf"/>
</dbReference>
<gene>
    <name evidence="1" type="ORF">O181_057874</name>
</gene>
<comment type="caution">
    <text evidence="1">The sequence shown here is derived from an EMBL/GenBank/DDBJ whole genome shotgun (WGS) entry which is preliminary data.</text>
</comment>
<reference evidence="1" key="1">
    <citation type="submission" date="2021-03" db="EMBL/GenBank/DDBJ databases">
        <title>Draft genome sequence of rust myrtle Austropuccinia psidii MF-1, a brazilian biotype.</title>
        <authorList>
            <person name="Quecine M.C."/>
            <person name="Pachon D.M.R."/>
            <person name="Bonatelli M.L."/>
            <person name="Correr F.H."/>
            <person name="Franceschini L.M."/>
            <person name="Leite T.F."/>
            <person name="Margarido G.R.A."/>
            <person name="Almeida C.A."/>
            <person name="Ferrarezi J.A."/>
            <person name="Labate C.A."/>
        </authorList>
    </citation>
    <scope>NUCLEOTIDE SEQUENCE</scope>
    <source>
        <strain evidence="1">MF-1</strain>
    </source>
</reference>
<dbReference type="PANTHER" id="PTHR21021:SF15">
    <property type="entry name" value="FREE METHIONINE-R-SULFOXIDE REDUCTASE"/>
    <property type="match status" value="1"/>
</dbReference>
<sequence length="215" mass="23958">MINNPPVLPLQIDSSARNDKATFYDHLAKSLRALLQGEKNWIVNLSNTASLLFNSYHQTSRREINWTGFYMLPHLFPHAPQSKPLLSKPDPFASNKLLLGPFQGKPACQHIILPPLVDETPVSKSTKSPVSVCARSFIDRAPQLVQDVSKFPGHIACDSDTKSELVLPILIKRQGVNCCVGVLDLDCTIVNGFDEEDVKGLQNVLEVLVKCTEWW</sequence>
<dbReference type="AlphaFoldDB" id="A0A9Q3EB93"/>
<dbReference type="Proteomes" id="UP000765509">
    <property type="component" value="Unassembled WGS sequence"/>
</dbReference>
<dbReference type="Gene3D" id="3.30.450.40">
    <property type="match status" value="1"/>
</dbReference>
<evidence type="ECO:0000313" key="1">
    <source>
        <dbReference type="EMBL" id="MBW0518159.1"/>
    </source>
</evidence>
<dbReference type="InterPro" id="IPR000614">
    <property type="entry name" value="FRMsr_CS"/>
</dbReference>
<dbReference type="PANTHER" id="PTHR21021">
    <property type="entry name" value="GAF/PUTATIVE CYTOSKELETAL PROTEIN"/>
    <property type="match status" value="1"/>
</dbReference>
<organism evidence="1 2">
    <name type="scientific">Austropuccinia psidii MF-1</name>
    <dbReference type="NCBI Taxonomy" id="1389203"/>
    <lineage>
        <taxon>Eukaryota</taxon>
        <taxon>Fungi</taxon>
        <taxon>Dikarya</taxon>
        <taxon>Basidiomycota</taxon>
        <taxon>Pucciniomycotina</taxon>
        <taxon>Pucciniomycetes</taxon>
        <taxon>Pucciniales</taxon>
        <taxon>Sphaerophragmiaceae</taxon>
        <taxon>Austropuccinia</taxon>
    </lineage>
</organism>
<dbReference type="OrthoDB" id="15735at2759"/>
<dbReference type="EMBL" id="AVOT02026447">
    <property type="protein sequence ID" value="MBW0518159.1"/>
    <property type="molecule type" value="Genomic_DNA"/>
</dbReference>
<name>A0A9Q3EB93_9BASI</name>
<dbReference type="GO" id="GO:0005829">
    <property type="term" value="C:cytosol"/>
    <property type="evidence" value="ECO:0007669"/>
    <property type="project" value="TreeGrafter"/>
</dbReference>
<dbReference type="GO" id="GO:0033745">
    <property type="term" value="F:L-methionine-(R)-S-oxide reductase activity"/>
    <property type="evidence" value="ECO:0007669"/>
    <property type="project" value="TreeGrafter"/>
</dbReference>
<dbReference type="PROSITE" id="PS01320">
    <property type="entry name" value="UPF0067"/>
    <property type="match status" value="1"/>
</dbReference>
<accession>A0A9Q3EB93</accession>
<keyword evidence="2" id="KW-1185">Reference proteome</keyword>
<dbReference type="InterPro" id="IPR051330">
    <property type="entry name" value="Phosphatase_reg/MetRdx"/>
</dbReference>
<proteinExistence type="predicted"/>
<evidence type="ECO:0008006" key="3">
    <source>
        <dbReference type="Google" id="ProtNLM"/>
    </source>
</evidence>
<protein>
    <recommendedName>
        <fullName evidence="3">GAF domain-containing protein</fullName>
    </recommendedName>
</protein>
<dbReference type="SUPFAM" id="SSF55781">
    <property type="entry name" value="GAF domain-like"/>
    <property type="match status" value="1"/>
</dbReference>
<evidence type="ECO:0000313" key="2">
    <source>
        <dbReference type="Proteomes" id="UP000765509"/>
    </source>
</evidence>